<dbReference type="SUPFAM" id="SSF88697">
    <property type="entry name" value="PUA domain-like"/>
    <property type="match status" value="1"/>
</dbReference>
<keyword evidence="2" id="KW-1185">Reference proteome</keyword>
<proteinExistence type="predicted"/>
<dbReference type="Gene3D" id="2.30.130.30">
    <property type="entry name" value="Hypothetical protein"/>
    <property type="match status" value="1"/>
</dbReference>
<reference evidence="2" key="1">
    <citation type="journal article" date="2015" name="PLoS Genet.">
        <title>Genome Sequence and Transcriptome Analyses of Chrysochromulina tobin: Metabolic Tools for Enhanced Algal Fitness in the Prominent Order Prymnesiales (Haptophyceae).</title>
        <authorList>
            <person name="Hovde B.T."/>
            <person name="Deodato C.R."/>
            <person name="Hunsperger H.M."/>
            <person name="Ryken S.A."/>
            <person name="Yost W."/>
            <person name="Jha R.K."/>
            <person name="Patterson J."/>
            <person name="Monnat R.J. Jr."/>
            <person name="Barlow S.B."/>
            <person name="Starkenburg S.R."/>
            <person name="Cattolico R.A."/>
        </authorList>
    </citation>
    <scope>NUCLEOTIDE SEQUENCE</scope>
    <source>
        <strain evidence="2">CCMP291</strain>
    </source>
</reference>
<organism evidence="1 2">
    <name type="scientific">Chrysochromulina tobinii</name>
    <dbReference type="NCBI Taxonomy" id="1460289"/>
    <lineage>
        <taxon>Eukaryota</taxon>
        <taxon>Haptista</taxon>
        <taxon>Haptophyta</taxon>
        <taxon>Prymnesiophyceae</taxon>
        <taxon>Prymnesiales</taxon>
        <taxon>Chrysochromulinaceae</taxon>
        <taxon>Chrysochromulina</taxon>
    </lineage>
</organism>
<dbReference type="Proteomes" id="UP000037460">
    <property type="component" value="Unassembled WGS sequence"/>
</dbReference>
<name>A0A0M0JQE3_9EUKA</name>
<accession>A0A0M0JQE3</accession>
<dbReference type="EMBL" id="JWZX01002509">
    <property type="protein sequence ID" value="KOO28824.1"/>
    <property type="molecule type" value="Genomic_DNA"/>
</dbReference>
<protein>
    <submittedName>
        <fullName evidence="1">Asch domain-containing protein</fullName>
    </submittedName>
</protein>
<dbReference type="InterPro" id="IPR015947">
    <property type="entry name" value="PUA-like_sf"/>
</dbReference>
<gene>
    <name evidence="1" type="ORF">Ctob_008715</name>
</gene>
<comment type="caution">
    <text evidence="1">The sequence shown here is derived from an EMBL/GenBank/DDBJ whole genome shotgun (WGS) entry which is preliminary data.</text>
</comment>
<evidence type="ECO:0000313" key="2">
    <source>
        <dbReference type="Proteomes" id="UP000037460"/>
    </source>
</evidence>
<dbReference type="AlphaFoldDB" id="A0A0M0JQE3"/>
<sequence>MLTRRRSGGAIGAKRPALEAAPLIDGKRQRASAYAQYILNSVAVAGVSSATKSPKFQPLPNLQKKVDVVPIVDGVVPRGASILIIQQPWIGLLLDGYKTLEIRGQKCKKAHGEKVYLALSGGGGTILGSMTFVASHGPLTRAEYAGRSDEHCVAGAQLPYGASTYAWEFKAPRRFRLAVPYVHRHGCVVWATKE</sequence>
<evidence type="ECO:0000313" key="1">
    <source>
        <dbReference type="EMBL" id="KOO28824.1"/>
    </source>
</evidence>